<proteinExistence type="predicted"/>
<dbReference type="AlphaFoldDB" id="A0A0F6YKY9"/>
<name>A0A0F6YKY9_9BACT</name>
<evidence type="ECO:0000313" key="2">
    <source>
        <dbReference type="EMBL" id="AKF08935.1"/>
    </source>
</evidence>
<dbReference type="Proteomes" id="UP000034883">
    <property type="component" value="Chromosome"/>
</dbReference>
<reference evidence="2 3" key="1">
    <citation type="submission" date="2015-03" db="EMBL/GenBank/DDBJ databases">
        <title>Genome assembly of Sandaracinus amylolyticus DSM 53668.</title>
        <authorList>
            <person name="Sharma G."/>
            <person name="Subramanian S."/>
        </authorList>
    </citation>
    <scope>NUCLEOTIDE SEQUENCE [LARGE SCALE GENOMIC DNA]</scope>
    <source>
        <strain evidence="2 3">DSM 53668</strain>
    </source>
</reference>
<feature type="region of interest" description="Disordered" evidence="1">
    <location>
        <begin position="1"/>
        <end position="60"/>
    </location>
</feature>
<organism evidence="2 3">
    <name type="scientific">Sandaracinus amylolyticus</name>
    <dbReference type="NCBI Taxonomy" id="927083"/>
    <lineage>
        <taxon>Bacteria</taxon>
        <taxon>Pseudomonadati</taxon>
        <taxon>Myxococcota</taxon>
        <taxon>Polyangia</taxon>
        <taxon>Polyangiales</taxon>
        <taxon>Sandaracinaceae</taxon>
        <taxon>Sandaracinus</taxon>
    </lineage>
</organism>
<dbReference type="KEGG" id="samy:DB32_006084"/>
<protein>
    <submittedName>
        <fullName evidence="2">Uncharacterized protein</fullName>
    </submittedName>
</protein>
<dbReference type="EMBL" id="CP011125">
    <property type="protein sequence ID" value="AKF08935.1"/>
    <property type="molecule type" value="Genomic_DNA"/>
</dbReference>
<evidence type="ECO:0000256" key="1">
    <source>
        <dbReference type="SAM" id="MobiDB-lite"/>
    </source>
</evidence>
<evidence type="ECO:0000313" key="3">
    <source>
        <dbReference type="Proteomes" id="UP000034883"/>
    </source>
</evidence>
<gene>
    <name evidence="2" type="ORF">DB32_006084</name>
</gene>
<accession>A0A0F6YKY9</accession>
<keyword evidence="3" id="KW-1185">Reference proteome</keyword>
<sequence>MRPPMASGIRVRGRRSIGTCANGSERRWGPARSVRGAGSAGRVEGSSKTPPEAQRGTTPW</sequence>